<organism evidence="1 2">
    <name type="scientific">Escherichia coli</name>
    <dbReference type="NCBI Taxonomy" id="562"/>
    <lineage>
        <taxon>Bacteria</taxon>
        <taxon>Pseudomonadati</taxon>
        <taxon>Pseudomonadota</taxon>
        <taxon>Gammaproteobacteria</taxon>
        <taxon>Enterobacterales</taxon>
        <taxon>Enterobacteriaceae</taxon>
        <taxon>Escherichia</taxon>
    </lineage>
</organism>
<name>A0A376KNG4_ECOLX</name>
<evidence type="ECO:0000313" key="1">
    <source>
        <dbReference type="EMBL" id="STE83676.1"/>
    </source>
</evidence>
<evidence type="ECO:0000313" key="2">
    <source>
        <dbReference type="Proteomes" id="UP000255460"/>
    </source>
</evidence>
<reference evidence="1 2" key="1">
    <citation type="submission" date="2018-06" db="EMBL/GenBank/DDBJ databases">
        <authorList>
            <consortium name="Pathogen Informatics"/>
            <person name="Doyle S."/>
        </authorList>
    </citation>
    <scope>NUCLEOTIDE SEQUENCE [LARGE SCALE GENOMIC DNA]</scope>
    <source>
        <strain evidence="1 2">NCTC10418</strain>
    </source>
</reference>
<sequence>MTQNMKMFSLNHMCDVVVVPSEEMRSCLIVVAH</sequence>
<dbReference type="AlphaFoldDB" id="A0A376KNG4"/>
<protein>
    <submittedName>
        <fullName evidence="1">Uncharacterized protein</fullName>
    </submittedName>
</protein>
<gene>
    <name evidence="1" type="ORF">NCTC10418_01334</name>
</gene>
<accession>A0A376KNG4</accession>
<dbReference type="Proteomes" id="UP000255460">
    <property type="component" value="Unassembled WGS sequence"/>
</dbReference>
<proteinExistence type="predicted"/>
<dbReference type="EMBL" id="UFZQ01000001">
    <property type="protein sequence ID" value="STE83676.1"/>
    <property type="molecule type" value="Genomic_DNA"/>
</dbReference>